<dbReference type="EMBL" id="FTLG01000171">
    <property type="protein sequence ID" value="SIP73529.1"/>
    <property type="molecule type" value="Genomic_DNA"/>
</dbReference>
<dbReference type="Proteomes" id="UP000196435">
    <property type="component" value="Unassembled WGS sequence"/>
</dbReference>
<gene>
    <name evidence="1" type="ORF">Xinn_03778</name>
    <name evidence="2" type="ORF">XIS1_300012</name>
</gene>
<evidence type="ECO:0000313" key="2">
    <source>
        <dbReference type="EMBL" id="SIP73529.1"/>
    </source>
</evidence>
<keyword evidence="4" id="KW-1185">Reference proteome</keyword>
<name>A0A1N6MXT4_9GAMM</name>
<dbReference type="EMBL" id="NIBU01000091">
    <property type="protein sequence ID" value="PHM28771.1"/>
    <property type="molecule type" value="Genomic_DNA"/>
</dbReference>
<proteinExistence type="predicted"/>
<reference evidence="3" key="1">
    <citation type="submission" date="2016-12" db="EMBL/GenBank/DDBJ databases">
        <authorList>
            <person name="Gaudriault S."/>
        </authorList>
    </citation>
    <scope>NUCLEOTIDE SEQUENCE [LARGE SCALE GENOMIC DNA]</scope>
    <source>
        <strain evidence="3">HGB1681 (deposited as PTA-6826 in the American Type Culture Collection)</strain>
    </source>
</reference>
<sequence length="48" mass="5450">MEKRIEILERKVVELEKQLADIQKSVSCDINALRADSVTIKHAIISQS</sequence>
<reference evidence="1 4" key="3">
    <citation type="journal article" date="2017" name="Nat. Microbiol.">
        <title>Natural product diversity associated with the nematode symbionts Photorhabdus and Xenorhabdus.</title>
        <authorList>
            <person name="Tobias N.J."/>
            <person name="Wolff H."/>
            <person name="Djahanschiri B."/>
            <person name="Grundmann F."/>
            <person name="Kronenwerth M."/>
            <person name="Shi Y.M."/>
            <person name="Simonyi S."/>
            <person name="Grun P."/>
            <person name="Shapiro-Ilan D."/>
            <person name="Pidot S.J."/>
            <person name="Stinear T.P."/>
            <person name="Ebersberger I."/>
            <person name="Bode H.B."/>
        </authorList>
    </citation>
    <scope>NUCLEOTIDE SEQUENCE [LARGE SCALE GENOMIC DNA]</scope>
    <source>
        <strain evidence="1 4">DSM 16336</strain>
    </source>
</reference>
<reference evidence="2" key="2">
    <citation type="submission" date="2016-12" db="EMBL/GenBank/DDBJ databases">
        <authorList>
            <person name="Song W.-J."/>
            <person name="Kurnit D.M."/>
        </authorList>
    </citation>
    <scope>NUCLEOTIDE SEQUENCE [LARGE SCALE GENOMIC DNA]</scope>
    <source>
        <strain evidence="2">HGB1681</strain>
    </source>
</reference>
<evidence type="ECO:0000313" key="4">
    <source>
        <dbReference type="Proteomes" id="UP000224871"/>
    </source>
</evidence>
<protein>
    <submittedName>
        <fullName evidence="2">Uncharacterized protein</fullName>
    </submittedName>
</protein>
<evidence type="ECO:0000313" key="3">
    <source>
        <dbReference type="Proteomes" id="UP000196435"/>
    </source>
</evidence>
<dbReference type="AlphaFoldDB" id="A0A1N6MXT4"/>
<dbReference type="RefSeq" id="WP_169923620.1">
    <property type="nucleotide sequence ID" value="NZ_CAWNQC010000294.1"/>
</dbReference>
<dbReference type="Proteomes" id="UP000224871">
    <property type="component" value="Unassembled WGS sequence"/>
</dbReference>
<evidence type="ECO:0000313" key="1">
    <source>
        <dbReference type="EMBL" id="PHM28771.1"/>
    </source>
</evidence>
<accession>A0A1N6MXT4</accession>
<organism evidence="2 3">
    <name type="scientific">Xenorhabdus innexi</name>
    <dbReference type="NCBI Taxonomy" id="290109"/>
    <lineage>
        <taxon>Bacteria</taxon>
        <taxon>Pseudomonadati</taxon>
        <taxon>Pseudomonadota</taxon>
        <taxon>Gammaproteobacteria</taxon>
        <taxon>Enterobacterales</taxon>
        <taxon>Morganellaceae</taxon>
        <taxon>Xenorhabdus</taxon>
    </lineage>
</organism>